<sequence length="220" mass="25775">MQNKLFLAHNFKSGRLFLILRFEERNHMLGLKLLTDPRWANIAESNLEEILSDHAWCEQKAASNAITLITQNSEHQDLVDELTAIAIEEMQHFQMVINIIKERGYTLSRERKDDYVGRLVKFSKKDGSRNQAFIDRLLFAAMIEARSCERFRVLSLNIKDKELAKFYHELMVSEAGHYTTFLNFARKYSTDVDVEKRWKEWLDFEGELIQSFGAKEAIHG</sequence>
<protein>
    <submittedName>
        <fullName evidence="1">tRNA-(Ms[2]io[6]A)-hydroxylase</fullName>
    </submittedName>
</protein>
<keyword evidence="2" id="KW-1185">Reference proteome</keyword>
<dbReference type="GO" id="GO:0006400">
    <property type="term" value="P:tRNA modification"/>
    <property type="evidence" value="ECO:0007669"/>
    <property type="project" value="InterPro"/>
</dbReference>
<organism evidence="1 2">
    <name type="scientific">Pedobacter soli</name>
    <dbReference type="NCBI Taxonomy" id="390242"/>
    <lineage>
        <taxon>Bacteria</taxon>
        <taxon>Pseudomonadati</taxon>
        <taxon>Bacteroidota</taxon>
        <taxon>Sphingobacteriia</taxon>
        <taxon>Sphingobacteriales</taxon>
        <taxon>Sphingobacteriaceae</taxon>
        <taxon>Pedobacter</taxon>
    </lineage>
</organism>
<dbReference type="InterPro" id="IPR010386">
    <property type="entry name" value="tRNA-Hydrxlase_MiaE"/>
</dbReference>
<accession>A0A1G7CKP0</accession>
<dbReference type="Pfam" id="PF06175">
    <property type="entry name" value="MiaE"/>
    <property type="match status" value="1"/>
</dbReference>
<evidence type="ECO:0000313" key="2">
    <source>
        <dbReference type="Proteomes" id="UP000199455"/>
    </source>
</evidence>
<proteinExistence type="predicted"/>
<name>A0A1G7CKP0_9SPHI</name>
<gene>
    <name evidence="1" type="ORF">SAMN04488024_1204</name>
</gene>
<dbReference type="Gene3D" id="1.20.1260.10">
    <property type="match status" value="1"/>
</dbReference>
<dbReference type="InterPro" id="IPR009078">
    <property type="entry name" value="Ferritin-like_SF"/>
</dbReference>
<dbReference type="CDD" id="cd07910">
    <property type="entry name" value="MiaE"/>
    <property type="match status" value="1"/>
</dbReference>
<dbReference type="PIRSF" id="PIRSF020736">
    <property type="entry name" value="MiaE"/>
    <property type="match status" value="1"/>
</dbReference>
<dbReference type="EMBL" id="FMZH01000020">
    <property type="protein sequence ID" value="SDE39922.1"/>
    <property type="molecule type" value="Genomic_DNA"/>
</dbReference>
<dbReference type="PANTHER" id="PTHR42637:SF1">
    <property type="entry name" value="TRNA 2-(METHYLSULFANYL)-N(6)-ISOPENTENYLADENOSINE(37) HYDROXYLASE"/>
    <property type="match status" value="1"/>
</dbReference>
<dbReference type="PANTHER" id="PTHR42637">
    <property type="entry name" value="TRNA-(MS[2]IO[6]A)-HYDROXYLASE"/>
    <property type="match status" value="1"/>
</dbReference>
<dbReference type="GO" id="GO:0045301">
    <property type="term" value="F:tRNA 2-(methylsulfanyl)-N(6)-isopentenyladenosine(37) hydroxylase activity"/>
    <property type="evidence" value="ECO:0007669"/>
    <property type="project" value="InterPro"/>
</dbReference>
<dbReference type="InterPro" id="IPR012347">
    <property type="entry name" value="Ferritin-like"/>
</dbReference>
<dbReference type="AlphaFoldDB" id="A0A1G7CKP0"/>
<dbReference type="SUPFAM" id="SSF47240">
    <property type="entry name" value="Ferritin-like"/>
    <property type="match status" value="1"/>
</dbReference>
<evidence type="ECO:0000313" key="1">
    <source>
        <dbReference type="EMBL" id="SDE39922.1"/>
    </source>
</evidence>
<dbReference type="Proteomes" id="UP000199455">
    <property type="component" value="Unassembled WGS sequence"/>
</dbReference>
<reference evidence="2" key="1">
    <citation type="submission" date="2016-10" db="EMBL/GenBank/DDBJ databases">
        <authorList>
            <person name="Varghese N."/>
            <person name="Submissions S."/>
        </authorList>
    </citation>
    <scope>NUCLEOTIDE SEQUENCE [LARGE SCALE GENOMIC DNA]</scope>
    <source>
        <strain evidence="2">DSM 18609</strain>
    </source>
</reference>